<reference evidence="1" key="1">
    <citation type="journal article" date="2023" name="DNA Res.">
        <title>Chromosome-level genome assembly of Phrynocephalus forsythii using third-generation DNA sequencing and Hi-C analysis.</title>
        <authorList>
            <person name="Qi Y."/>
            <person name="Zhao W."/>
            <person name="Zhao Y."/>
            <person name="Niu C."/>
            <person name="Cao S."/>
            <person name="Zhang Y."/>
        </authorList>
    </citation>
    <scope>NUCLEOTIDE SEQUENCE</scope>
    <source>
        <tissue evidence="1">Muscle</tissue>
    </source>
</reference>
<sequence length="55" mass="6430">VEVKSKHLGEIQHYSGIDVFRDPEDNFYLCQSDKIEKLLQKCKMEDCKPVSTPME</sequence>
<keyword evidence="2" id="KW-1185">Reference proteome</keyword>
<dbReference type="AlphaFoldDB" id="A0A9Q0XPC4"/>
<evidence type="ECO:0000313" key="1">
    <source>
        <dbReference type="EMBL" id="KAJ7320667.1"/>
    </source>
</evidence>
<comment type="caution">
    <text evidence="1">The sequence shown here is derived from an EMBL/GenBank/DDBJ whole genome shotgun (WGS) entry which is preliminary data.</text>
</comment>
<feature type="non-terminal residue" evidence="1">
    <location>
        <position position="55"/>
    </location>
</feature>
<accession>A0A9Q0XPC4</accession>
<proteinExistence type="predicted"/>
<protein>
    <submittedName>
        <fullName evidence="1">Uncharacterized protein</fullName>
    </submittedName>
</protein>
<organism evidence="1 2">
    <name type="scientific">Phrynocephalus forsythii</name>
    <dbReference type="NCBI Taxonomy" id="171643"/>
    <lineage>
        <taxon>Eukaryota</taxon>
        <taxon>Metazoa</taxon>
        <taxon>Chordata</taxon>
        <taxon>Craniata</taxon>
        <taxon>Vertebrata</taxon>
        <taxon>Euteleostomi</taxon>
        <taxon>Lepidosauria</taxon>
        <taxon>Squamata</taxon>
        <taxon>Bifurcata</taxon>
        <taxon>Unidentata</taxon>
        <taxon>Episquamata</taxon>
        <taxon>Toxicofera</taxon>
        <taxon>Iguania</taxon>
        <taxon>Acrodonta</taxon>
        <taxon>Agamidae</taxon>
        <taxon>Agaminae</taxon>
        <taxon>Phrynocephalus</taxon>
    </lineage>
</organism>
<evidence type="ECO:0000313" key="2">
    <source>
        <dbReference type="Proteomes" id="UP001142489"/>
    </source>
</evidence>
<dbReference type="Proteomes" id="UP001142489">
    <property type="component" value="Unassembled WGS sequence"/>
</dbReference>
<dbReference type="OrthoDB" id="413361at2759"/>
<dbReference type="EMBL" id="JAPFRF010000010">
    <property type="protein sequence ID" value="KAJ7320667.1"/>
    <property type="molecule type" value="Genomic_DNA"/>
</dbReference>
<gene>
    <name evidence="1" type="ORF">JRQ81_020178</name>
</gene>
<name>A0A9Q0XPC4_9SAUR</name>
<feature type="non-terminal residue" evidence="1">
    <location>
        <position position="1"/>
    </location>
</feature>